<accession>A0AAV9JDK9</accession>
<organism evidence="7 8">
    <name type="scientific">Oleoguttula mirabilis</name>
    <dbReference type="NCBI Taxonomy" id="1507867"/>
    <lineage>
        <taxon>Eukaryota</taxon>
        <taxon>Fungi</taxon>
        <taxon>Dikarya</taxon>
        <taxon>Ascomycota</taxon>
        <taxon>Pezizomycotina</taxon>
        <taxon>Dothideomycetes</taxon>
        <taxon>Dothideomycetidae</taxon>
        <taxon>Mycosphaerellales</taxon>
        <taxon>Teratosphaeriaceae</taxon>
        <taxon>Oleoguttula</taxon>
    </lineage>
</organism>
<evidence type="ECO:0000256" key="2">
    <source>
        <dbReference type="ARBA" id="ARBA00010992"/>
    </source>
</evidence>
<comment type="subcellular location">
    <subcellularLocation>
        <location evidence="1">Membrane</location>
        <topology evidence="1">Multi-pass membrane protein</topology>
    </subcellularLocation>
</comment>
<dbReference type="PROSITE" id="PS51257">
    <property type="entry name" value="PROKAR_LIPOPROTEIN"/>
    <property type="match status" value="1"/>
</dbReference>
<dbReference type="PANTHER" id="PTHR48022">
    <property type="entry name" value="PLASTIDIC GLUCOSE TRANSPORTER 4"/>
    <property type="match status" value="1"/>
</dbReference>
<protein>
    <recommendedName>
        <fullName evidence="6">Major facilitator superfamily (MFS) profile domain-containing protein</fullName>
    </recommendedName>
</protein>
<evidence type="ECO:0000256" key="4">
    <source>
        <dbReference type="ARBA" id="ARBA00022989"/>
    </source>
</evidence>
<proteinExistence type="inferred from homology"/>
<evidence type="ECO:0000259" key="6">
    <source>
        <dbReference type="PROSITE" id="PS50850"/>
    </source>
</evidence>
<evidence type="ECO:0000256" key="1">
    <source>
        <dbReference type="ARBA" id="ARBA00004141"/>
    </source>
</evidence>
<dbReference type="InterPro" id="IPR020846">
    <property type="entry name" value="MFS_dom"/>
</dbReference>
<dbReference type="InterPro" id="IPR050360">
    <property type="entry name" value="MFS_Sugar_Transporters"/>
</dbReference>
<dbReference type="Proteomes" id="UP001324427">
    <property type="component" value="Unassembled WGS sequence"/>
</dbReference>
<gene>
    <name evidence="7" type="ORF">LTR36_005878</name>
</gene>
<comment type="caution">
    <text evidence="7">The sequence shown here is derived from an EMBL/GenBank/DDBJ whole genome shotgun (WGS) entry which is preliminary data.</text>
</comment>
<dbReference type="PANTHER" id="PTHR48022:SF26">
    <property type="entry name" value="MAJOR FACILITATOR SUPERFAMILY (MFS) PROFILE DOMAIN-CONTAINING PROTEIN-RELATED"/>
    <property type="match status" value="1"/>
</dbReference>
<keyword evidence="8" id="KW-1185">Reference proteome</keyword>
<dbReference type="InterPro" id="IPR005828">
    <property type="entry name" value="MFS_sugar_transport-like"/>
</dbReference>
<reference evidence="7 8" key="1">
    <citation type="submission" date="2021-11" db="EMBL/GenBank/DDBJ databases">
        <title>Black yeast isolated from Biological Soil Crust.</title>
        <authorList>
            <person name="Kurbessoian T."/>
        </authorList>
    </citation>
    <scope>NUCLEOTIDE SEQUENCE [LARGE SCALE GENOMIC DNA]</scope>
    <source>
        <strain evidence="7 8">CCFEE 5522</strain>
    </source>
</reference>
<evidence type="ECO:0000313" key="7">
    <source>
        <dbReference type="EMBL" id="KAK4543101.1"/>
    </source>
</evidence>
<dbReference type="GO" id="GO:0005351">
    <property type="term" value="F:carbohydrate:proton symporter activity"/>
    <property type="evidence" value="ECO:0007669"/>
    <property type="project" value="TreeGrafter"/>
</dbReference>
<feature type="domain" description="Major facilitator superfamily (MFS) profile" evidence="6">
    <location>
        <begin position="1"/>
        <end position="185"/>
    </location>
</feature>
<dbReference type="Pfam" id="PF00083">
    <property type="entry name" value="Sugar_tr"/>
    <property type="match status" value="1"/>
</dbReference>
<keyword evidence="4" id="KW-1133">Transmembrane helix</keyword>
<dbReference type="Gene3D" id="1.20.1250.20">
    <property type="entry name" value="MFS general substrate transporter like domains"/>
    <property type="match status" value="1"/>
</dbReference>
<dbReference type="SUPFAM" id="SSF103473">
    <property type="entry name" value="MFS general substrate transporter"/>
    <property type="match status" value="1"/>
</dbReference>
<evidence type="ECO:0000313" key="8">
    <source>
        <dbReference type="Proteomes" id="UP001324427"/>
    </source>
</evidence>
<evidence type="ECO:0000256" key="5">
    <source>
        <dbReference type="ARBA" id="ARBA00023136"/>
    </source>
</evidence>
<comment type="similarity">
    <text evidence="2">Belongs to the major facilitator superfamily. Sugar transporter (TC 2.A.1.1) family.</text>
</comment>
<dbReference type="GO" id="GO:0016020">
    <property type="term" value="C:membrane"/>
    <property type="evidence" value="ECO:0007669"/>
    <property type="project" value="UniProtKB-SubCell"/>
</dbReference>
<dbReference type="AlphaFoldDB" id="A0AAV9JDK9"/>
<keyword evidence="3" id="KW-0812">Transmembrane</keyword>
<dbReference type="PROSITE" id="PS50850">
    <property type="entry name" value="MFS"/>
    <property type="match status" value="1"/>
</dbReference>
<name>A0AAV9JDK9_9PEZI</name>
<keyword evidence="5" id="KW-0472">Membrane</keyword>
<sequence>MADFRDHRVLCYGYGSLWAFGCGTQPARPLAHDRQWLVDQGVFSGVVITQDYLDTLGLNGPSKKNLLSIIKAICDVGCFCGVLVAFAIGERLGRKKPVTIGTTAMAIGCVLQTSAFSPMQTIVARIVSGIGHGINTATTPVWQSKTSPSISRFKLVVMKIFGFVVVDWINHGLSYVEDPSLGVCH</sequence>
<dbReference type="InterPro" id="IPR036259">
    <property type="entry name" value="MFS_trans_sf"/>
</dbReference>
<evidence type="ECO:0000256" key="3">
    <source>
        <dbReference type="ARBA" id="ARBA00022692"/>
    </source>
</evidence>
<dbReference type="EMBL" id="JAVFHQ010000035">
    <property type="protein sequence ID" value="KAK4543101.1"/>
    <property type="molecule type" value="Genomic_DNA"/>
</dbReference>